<dbReference type="GeneID" id="19190205"/>
<gene>
    <name evidence="1" type="ORF">A1O5_05487</name>
</gene>
<proteinExistence type="predicted"/>
<dbReference type="Proteomes" id="UP000019471">
    <property type="component" value="Unassembled WGS sequence"/>
</dbReference>
<organism evidence="1 2">
    <name type="scientific">Cladophialophora psammophila CBS 110553</name>
    <dbReference type="NCBI Taxonomy" id="1182543"/>
    <lineage>
        <taxon>Eukaryota</taxon>
        <taxon>Fungi</taxon>
        <taxon>Dikarya</taxon>
        <taxon>Ascomycota</taxon>
        <taxon>Pezizomycotina</taxon>
        <taxon>Eurotiomycetes</taxon>
        <taxon>Chaetothyriomycetidae</taxon>
        <taxon>Chaetothyriales</taxon>
        <taxon>Herpotrichiellaceae</taxon>
        <taxon>Cladophialophora</taxon>
    </lineage>
</organism>
<dbReference type="EMBL" id="AMGX01000007">
    <property type="protein sequence ID" value="EXJ71679.1"/>
    <property type="molecule type" value="Genomic_DNA"/>
</dbReference>
<reference evidence="1 2" key="1">
    <citation type="submission" date="2013-03" db="EMBL/GenBank/DDBJ databases">
        <title>The Genome Sequence of Cladophialophora psammophila CBS 110553.</title>
        <authorList>
            <consortium name="The Broad Institute Genomics Platform"/>
            <person name="Cuomo C."/>
            <person name="de Hoog S."/>
            <person name="Gorbushina A."/>
            <person name="Walker B."/>
            <person name="Young S.K."/>
            <person name="Zeng Q."/>
            <person name="Gargeya S."/>
            <person name="Fitzgerald M."/>
            <person name="Haas B."/>
            <person name="Abouelleil A."/>
            <person name="Allen A.W."/>
            <person name="Alvarado L."/>
            <person name="Arachchi H.M."/>
            <person name="Berlin A.M."/>
            <person name="Chapman S.B."/>
            <person name="Gainer-Dewar J."/>
            <person name="Goldberg J."/>
            <person name="Griggs A."/>
            <person name="Gujja S."/>
            <person name="Hansen M."/>
            <person name="Howarth C."/>
            <person name="Imamovic A."/>
            <person name="Ireland A."/>
            <person name="Larimer J."/>
            <person name="McCowan C."/>
            <person name="Murphy C."/>
            <person name="Pearson M."/>
            <person name="Poon T.W."/>
            <person name="Priest M."/>
            <person name="Roberts A."/>
            <person name="Saif S."/>
            <person name="Shea T."/>
            <person name="Sisk P."/>
            <person name="Sykes S."/>
            <person name="Wortman J."/>
            <person name="Nusbaum C."/>
            <person name="Birren B."/>
        </authorList>
    </citation>
    <scope>NUCLEOTIDE SEQUENCE [LARGE SCALE GENOMIC DNA]</scope>
    <source>
        <strain evidence="1 2">CBS 110553</strain>
    </source>
</reference>
<keyword evidence="2" id="KW-1185">Reference proteome</keyword>
<accession>W9XMV1</accession>
<protein>
    <submittedName>
        <fullName evidence="1">Uncharacterized protein</fullName>
    </submittedName>
</protein>
<name>W9XMV1_9EURO</name>
<evidence type="ECO:0000313" key="2">
    <source>
        <dbReference type="Proteomes" id="UP000019471"/>
    </source>
</evidence>
<evidence type="ECO:0000313" key="1">
    <source>
        <dbReference type="EMBL" id="EXJ71679.1"/>
    </source>
</evidence>
<dbReference type="RefSeq" id="XP_007744278.1">
    <property type="nucleotide sequence ID" value="XM_007746088.1"/>
</dbReference>
<comment type="caution">
    <text evidence="1">The sequence shown here is derived from an EMBL/GenBank/DDBJ whole genome shotgun (WGS) entry which is preliminary data.</text>
</comment>
<sequence>MATEELVINPLGVADSFLLSGCSYINFNMAEPVLLDYRDDILAYSQVLEIKKWLVAVDVAHPTCRYGTRIPLCTLWPFADPLVVMFSPLYLCYGIWWRPRGWYFHSYNLRLKEERAFEISLRFYSSFGESDIGRSVCFEIFNGIFYVVIGRNSGGGESELEFSSAYRCLKSHLETVRNGDMDVSWVYRRSLGPVCGYSSTGTSSACRALSLEPDTSSHSGCGLGLNIVEIWEEQYPERTVKAISVQTLGSATAPAARLGDTGRVHLAIRQGHGSVRAPPGKYIARMEISFRGFAEK</sequence>
<dbReference type="AlphaFoldDB" id="W9XMV1"/>
<dbReference type="HOGENOM" id="CLU_940097_0_0_1"/>